<feature type="chain" id="PRO_5003396242" description="Porin domain-containing protein" evidence="1">
    <location>
        <begin position="29"/>
        <end position="416"/>
    </location>
</feature>
<protein>
    <recommendedName>
        <fullName evidence="4">Porin domain-containing protein</fullName>
    </recommendedName>
</protein>
<dbReference type="AlphaFoldDB" id="F9ZPW6"/>
<evidence type="ECO:0000313" key="3">
    <source>
        <dbReference type="Proteomes" id="UP000006135"/>
    </source>
</evidence>
<name>F9ZPW6_ACICS</name>
<dbReference type="HOGENOM" id="CLU_056889_0_0_6"/>
<gene>
    <name evidence="2" type="ordered locus">Atc_1862</name>
</gene>
<dbReference type="Pfam" id="PF07642">
    <property type="entry name" value="BBP2"/>
    <property type="match status" value="1"/>
</dbReference>
<reference evidence="2 3" key="1">
    <citation type="journal article" date="2011" name="J. Genet. Genomics">
        <title>Unraveling the Acidithiobacillus caldus complete genome and its central metabolisms for carbon assimilation.</title>
        <authorList>
            <person name="You X.Y."/>
            <person name="Guo X."/>
            <person name="Zheng H.J."/>
            <person name="Zhang M.J."/>
            <person name="Liu L.J."/>
            <person name="Zhu Y.Q."/>
            <person name="Zhu B."/>
            <person name="Wang S.Y."/>
            <person name="Zhao G.P."/>
            <person name="Poetsch A."/>
            <person name="Jiang C.Y."/>
            <person name="Liu S.J."/>
        </authorList>
    </citation>
    <scope>NUCLEOTIDE SEQUENCE [LARGE SCALE GENOMIC DNA]</scope>
    <source>
        <strain evidence="2 3">SM-1</strain>
    </source>
</reference>
<keyword evidence="3" id="KW-1185">Reference proteome</keyword>
<dbReference type="InterPro" id="IPR011486">
    <property type="entry name" value="BBP2"/>
</dbReference>
<organism evidence="2 3">
    <name type="scientific">Acidithiobacillus caldus (strain SM-1)</name>
    <dbReference type="NCBI Taxonomy" id="990288"/>
    <lineage>
        <taxon>Bacteria</taxon>
        <taxon>Pseudomonadati</taxon>
        <taxon>Pseudomonadota</taxon>
        <taxon>Acidithiobacillia</taxon>
        <taxon>Acidithiobacillales</taxon>
        <taxon>Acidithiobacillaceae</taxon>
        <taxon>Acidithiobacillus</taxon>
    </lineage>
</organism>
<keyword evidence="1" id="KW-0732">Signal</keyword>
<dbReference type="EMBL" id="CP002573">
    <property type="protein sequence ID" value="AEK58510.1"/>
    <property type="molecule type" value="Genomic_DNA"/>
</dbReference>
<dbReference type="RefSeq" id="WP_014003088.1">
    <property type="nucleotide sequence ID" value="NC_015850.1"/>
</dbReference>
<dbReference type="KEGG" id="acu:Atc_1862"/>
<dbReference type="Proteomes" id="UP000006135">
    <property type="component" value="Chromosome"/>
</dbReference>
<evidence type="ECO:0000313" key="2">
    <source>
        <dbReference type="EMBL" id="AEK58510.1"/>
    </source>
</evidence>
<proteinExistence type="predicted"/>
<sequence length="416" mass="43536">MFAKRSLKKSTVPLAVGLALGMALPVSASALTLPSPYMVSAGPLGQIGVQGVVSGLGFYQDNPQGTVAGTLASKHVGADISNGLVIVQKSSGLVQFTLEAGAYSFPTLASGFASASQTINDFGALPVAYVTLAPSKAFSVEIGKLPTLIGAEDGFTFQNLNIERGLLWDVEPIVSRGVQANYSMGPLSASLSWNDGYYSNRYNTVSGDLTWTIDGSNSLEFYASGNLGKAGGSTTNTYGAGNIADGADDSTIYGLIYTYNHGPLTIEPYLQYMRTPAQLGIGLDHGFSNYGGAVLASYSFTPTFSLTGRVEYLGVSGHPGLGQESYASGVTDLPEDSHAWSVTLTPTYQARGFLPARGIVLCHRVVSDGPWLLRGYGPGNYPVAGTHRDGVLAMRATIGKDCLPPKCFGSIQEFAS</sequence>
<dbReference type="GeneID" id="92931805"/>
<evidence type="ECO:0008006" key="4">
    <source>
        <dbReference type="Google" id="ProtNLM"/>
    </source>
</evidence>
<feature type="signal peptide" evidence="1">
    <location>
        <begin position="1"/>
        <end position="28"/>
    </location>
</feature>
<dbReference type="STRING" id="990288.Atc_1862"/>
<accession>F9ZPW6</accession>
<evidence type="ECO:0000256" key="1">
    <source>
        <dbReference type="SAM" id="SignalP"/>
    </source>
</evidence>
<dbReference type="SUPFAM" id="SSF56935">
    <property type="entry name" value="Porins"/>
    <property type="match status" value="1"/>
</dbReference>